<keyword evidence="2" id="KW-1003">Cell membrane</keyword>
<dbReference type="EMBL" id="CDRZ01000034">
    <property type="protein sequence ID" value="CEO87833.1"/>
    <property type="molecule type" value="Genomic_DNA"/>
</dbReference>
<accession>A0A0B7MHY0</accession>
<comment type="subcellular location">
    <subcellularLocation>
        <location evidence="1">Cell membrane</location>
        <topology evidence="1">Multi-pass membrane protein</topology>
    </subcellularLocation>
</comment>
<keyword evidence="3 6" id="KW-0812">Transmembrane</keyword>
<keyword evidence="4 6" id="KW-1133">Transmembrane helix</keyword>
<feature type="transmembrane region" description="Helical" evidence="6">
    <location>
        <begin position="359"/>
        <end position="377"/>
    </location>
</feature>
<dbReference type="PANTHER" id="PTHR30294:SF29">
    <property type="entry name" value="MULTIDRUG ABC TRANSPORTER PERMEASE YBHS-RELATED"/>
    <property type="match status" value="1"/>
</dbReference>
<dbReference type="Proteomes" id="UP000046155">
    <property type="component" value="Unassembled WGS sequence"/>
</dbReference>
<evidence type="ECO:0000256" key="5">
    <source>
        <dbReference type="ARBA" id="ARBA00023136"/>
    </source>
</evidence>
<dbReference type="InterPro" id="IPR013525">
    <property type="entry name" value="ABC2_TM"/>
</dbReference>
<evidence type="ECO:0000256" key="1">
    <source>
        <dbReference type="ARBA" id="ARBA00004651"/>
    </source>
</evidence>
<evidence type="ECO:0000256" key="4">
    <source>
        <dbReference type="ARBA" id="ARBA00022989"/>
    </source>
</evidence>
<dbReference type="GO" id="GO:0005886">
    <property type="term" value="C:plasma membrane"/>
    <property type="evidence" value="ECO:0007669"/>
    <property type="project" value="UniProtKB-SubCell"/>
</dbReference>
<feature type="domain" description="ABC-2 type transporter transmembrane" evidence="7">
    <location>
        <begin position="22"/>
        <end position="374"/>
    </location>
</feature>
<dbReference type="RefSeq" id="WP_044664121.1">
    <property type="nucleotide sequence ID" value="NZ_CDRZ01000034.1"/>
</dbReference>
<evidence type="ECO:0000256" key="3">
    <source>
        <dbReference type="ARBA" id="ARBA00022692"/>
    </source>
</evidence>
<dbReference type="GO" id="GO:0140359">
    <property type="term" value="F:ABC-type transporter activity"/>
    <property type="evidence" value="ECO:0007669"/>
    <property type="project" value="InterPro"/>
</dbReference>
<evidence type="ECO:0000256" key="6">
    <source>
        <dbReference type="SAM" id="Phobius"/>
    </source>
</evidence>
<dbReference type="PANTHER" id="PTHR30294">
    <property type="entry name" value="MEMBRANE COMPONENT OF ABC TRANSPORTER YHHJ-RELATED"/>
    <property type="match status" value="1"/>
</dbReference>
<feature type="transmembrane region" description="Helical" evidence="6">
    <location>
        <begin position="300"/>
        <end position="320"/>
    </location>
</feature>
<feature type="transmembrane region" description="Helical" evidence="6">
    <location>
        <begin position="266"/>
        <end position="288"/>
    </location>
</feature>
<proteinExistence type="predicted"/>
<gene>
    <name evidence="8" type="ORF">SSCH_1290016</name>
</gene>
<protein>
    <submittedName>
        <fullName evidence="8">ABC-type Na+ efflux pump permease component-like protein</fullName>
    </submittedName>
</protein>
<dbReference type="Pfam" id="PF12698">
    <property type="entry name" value="ABC2_membrane_3"/>
    <property type="match status" value="1"/>
</dbReference>
<evidence type="ECO:0000313" key="8">
    <source>
        <dbReference type="EMBL" id="CEO87833.1"/>
    </source>
</evidence>
<feature type="transmembrane region" description="Helical" evidence="6">
    <location>
        <begin position="332"/>
        <end position="353"/>
    </location>
</feature>
<keyword evidence="9" id="KW-1185">Reference proteome</keyword>
<feature type="transmembrane region" description="Helical" evidence="6">
    <location>
        <begin position="21"/>
        <end position="44"/>
    </location>
</feature>
<keyword evidence="5 6" id="KW-0472">Membrane</keyword>
<dbReference type="AlphaFoldDB" id="A0A0B7MHY0"/>
<evidence type="ECO:0000313" key="9">
    <source>
        <dbReference type="Proteomes" id="UP000046155"/>
    </source>
</evidence>
<evidence type="ECO:0000256" key="2">
    <source>
        <dbReference type="ARBA" id="ARBA00022475"/>
    </source>
</evidence>
<dbReference type="InterPro" id="IPR051449">
    <property type="entry name" value="ABC-2_transporter_component"/>
</dbReference>
<name>A0A0B7MHY0_9FIRM</name>
<organism evidence="8 9">
    <name type="scientific">Syntrophaceticus schinkii</name>
    <dbReference type="NCBI Taxonomy" id="499207"/>
    <lineage>
        <taxon>Bacteria</taxon>
        <taxon>Bacillati</taxon>
        <taxon>Bacillota</taxon>
        <taxon>Clostridia</taxon>
        <taxon>Thermoanaerobacterales</taxon>
        <taxon>Thermoanaerobacterales Family III. Incertae Sedis</taxon>
        <taxon>Syntrophaceticus</taxon>
    </lineage>
</organism>
<evidence type="ECO:0000259" key="7">
    <source>
        <dbReference type="Pfam" id="PF12698"/>
    </source>
</evidence>
<feature type="transmembrane region" description="Helical" evidence="6">
    <location>
        <begin position="181"/>
        <end position="203"/>
    </location>
</feature>
<reference evidence="9" key="1">
    <citation type="submission" date="2015-01" db="EMBL/GenBank/DDBJ databases">
        <authorList>
            <person name="Manzoor Shahid"/>
            <person name="Zubair Saima"/>
        </authorList>
    </citation>
    <scope>NUCLEOTIDE SEQUENCE [LARGE SCALE GENOMIC DNA]</scope>
    <source>
        <strain evidence="9">Sp3</strain>
    </source>
</reference>
<sequence length="401" mass="44391">MKWPNVFRVFRWEFLKNLKSPVFLITTLMMPLIMLLSAGISYYAGTSILKEEMQVAVIDETGEFFPYLESNLADSPVKVTLHDPAQREQLAEQVEDRQLNGYLIFTKENMQSGMIDYYVRDAKEAKIGALNEAVTTALTLYRMEKIGLTAEEINLATAPVVLHSRSVSGEEFSMAASIAPFFFSIVLIIAVMISGQVLMYGVIKEKRNRIIEILLSSVSALELLLGKIIGFGLLGLLQIGIWLAVGLAAASRFMDLSQVGMSPAELFPVALFFIGGYVMFAALFAAMGATMKDAEGGSQIQGMVVIIPMIPMFASGAIVMSPNALWVKICSYIPIFTPATMLMRIGATTLPWWELASTFAVLMLGVVFFIYLGARIFSRGLLQFERTISVKEIGKMMHKNY</sequence>